<organism evidence="2 3">
    <name type="scientific">Rhizoctonia solani AG-3 Rhs1AP</name>
    <dbReference type="NCBI Taxonomy" id="1086054"/>
    <lineage>
        <taxon>Eukaryota</taxon>
        <taxon>Fungi</taxon>
        <taxon>Dikarya</taxon>
        <taxon>Basidiomycota</taxon>
        <taxon>Agaricomycotina</taxon>
        <taxon>Agaricomycetes</taxon>
        <taxon>Cantharellales</taxon>
        <taxon>Ceratobasidiaceae</taxon>
        <taxon>Rhizoctonia</taxon>
    </lineage>
</organism>
<evidence type="ECO:0000313" key="2">
    <source>
        <dbReference type="EMBL" id="EUC58317.1"/>
    </source>
</evidence>
<sequence>MTSPSLALPLHPIFHTRKNRSLLDYVPNVRRYGKNRSLWSKISSTLRWSPRSTLVRPLPTRISKSNMPVSKQNSPASALIPLLPLSTRPTSRPRPTSNDLNRNTSNYKMNSWLTNKRWKKRLEQPPSTRLGLFCSMGSRHASILCESKWTHCVPRSRGWKKIWQMKRRM</sequence>
<proteinExistence type="predicted"/>
<dbReference type="EMBL" id="JATN01000321">
    <property type="protein sequence ID" value="EUC58317.1"/>
    <property type="molecule type" value="Genomic_DNA"/>
</dbReference>
<name>A0A0A1UHP5_9AGAM</name>
<dbReference type="AlphaFoldDB" id="A0A0A1UHP5"/>
<accession>A0A0A1UHP5</accession>
<evidence type="ECO:0000256" key="1">
    <source>
        <dbReference type="SAM" id="MobiDB-lite"/>
    </source>
</evidence>
<evidence type="ECO:0000313" key="3">
    <source>
        <dbReference type="Proteomes" id="UP000030108"/>
    </source>
</evidence>
<reference evidence="3" key="1">
    <citation type="journal article" date="2014" name="Genome Announc.">
        <title>Draft genome sequence of the plant-pathogenic soil fungus Rhizoctonia solani anastomosis group 3 strain Rhs1AP.</title>
        <authorList>
            <person name="Cubeta M.A."/>
            <person name="Thomas E."/>
            <person name="Dean R.A."/>
            <person name="Jabaji S."/>
            <person name="Neate S.M."/>
            <person name="Tavantzis S."/>
            <person name="Toda T."/>
            <person name="Vilgalys R."/>
            <person name="Bharathan N."/>
            <person name="Fedorova-Abrams N."/>
            <person name="Pakala S.B."/>
            <person name="Pakala S.M."/>
            <person name="Zafar N."/>
            <person name="Joardar V."/>
            <person name="Losada L."/>
            <person name="Nierman W.C."/>
        </authorList>
    </citation>
    <scope>NUCLEOTIDE SEQUENCE [LARGE SCALE GENOMIC DNA]</scope>
    <source>
        <strain evidence="3">AG-3</strain>
    </source>
</reference>
<gene>
    <name evidence="2" type="ORF">RSOL_248610</name>
</gene>
<protein>
    <submittedName>
        <fullName evidence="2">Uncharacterized protein</fullName>
    </submittedName>
</protein>
<feature type="compositionally biased region" description="Low complexity" evidence="1">
    <location>
        <begin position="85"/>
        <end position="97"/>
    </location>
</feature>
<comment type="caution">
    <text evidence="2">The sequence shown here is derived from an EMBL/GenBank/DDBJ whole genome shotgun (WGS) entry which is preliminary data.</text>
</comment>
<feature type="region of interest" description="Disordered" evidence="1">
    <location>
        <begin position="85"/>
        <end position="106"/>
    </location>
</feature>
<dbReference type="Proteomes" id="UP000030108">
    <property type="component" value="Unassembled WGS sequence"/>
</dbReference>